<evidence type="ECO:0000313" key="2">
    <source>
        <dbReference type="EMBL" id="CAE8737010.1"/>
    </source>
</evidence>
<dbReference type="AlphaFoldDB" id="A0A813LSM0"/>
<gene>
    <name evidence="2" type="ORF">PGLA2088_LOCUS48574</name>
</gene>
<comment type="caution">
    <text evidence="2">The sequence shown here is derived from an EMBL/GenBank/DDBJ whole genome shotgun (WGS) entry which is preliminary data.</text>
</comment>
<evidence type="ECO:0000313" key="3">
    <source>
        <dbReference type="Proteomes" id="UP000626109"/>
    </source>
</evidence>
<protein>
    <submittedName>
        <fullName evidence="2">Uncharacterized protein</fullName>
    </submittedName>
</protein>
<reference evidence="2" key="1">
    <citation type="submission" date="2021-02" db="EMBL/GenBank/DDBJ databases">
        <authorList>
            <person name="Dougan E. K."/>
            <person name="Rhodes N."/>
            <person name="Thang M."/>
            <person name="Chan C."/>
        </authorList>
    </citation>
    <scope>NUCLEOTIDE SEQUENCE</scope>
</reference>
<keyword evidence="1" id="KW-0812">Transmembrane</keyword>
<name>A0A813LSM0_POLGL</name>
<dbReference type="Proteomes" id="UP000626109">
    <property type="component" value="Unassembled WGS sequence"/>
</dbReference>
<feature type="transmembrane region" description="Helical" evidence="1">
    <location>
        <begin position="178"/>
        <end position="210"/>
    </location>
</feature>
<dbReference type="EMBL" id="CAJNNW010036717">
    <property type="protein sequence ID" value="CAE8737010.1"/>
    <property type="molecule type" value="Genomic_DNA"/>
</dbReference>
<feature type="transmembrane region" description="Helical" evidence="1">
    <location>
        <begin position="222"/>
        <end position="241"/>
    </location>
</feature>
<proteinExistence type="predicted"/>
<keyword evidence="1" id="KW-1133">Transmembrane helix</keyword>
<keyword evidence="1" id="KW-0472">Membrane</keyword>
<feature type="transmembrane region" description="Helical" evidence="1">
    <location>
        <begin position="261"/>
        <end position="280"/>
    </location>
</feature>
<evidence type="ECO:0000256" key="1">
    <source>
        <dbReference type="SAM" id="Phobius"/>
    </source>
</evidence>
<sequence>MSSLGINLQGFLLNDVTLASTYTCFYLCGKCSEFGIHALTCGIAIACLSRFNSSGIVADTSNWNWFQWAKRGSLLLGWLAFALLWQCTAHSRSCPRWCQQAARRFFQLIVMANVMEAAVLMILQGNYAAGVPCLLLGLVSPDFSHLDTFGRLGCEPKVSTLGYQIPLLSVSVRWYTRWYYVILSLCLCFHPLFADFWVLVYTTCLWPLFYQEVIDATEDAGIVWKIRVFMLIAGVLMDSFLQPGMIQASTAVNFPALDLERINGLSACILGGSFLLFLAVDKPAGGICNTQYSYSLT</sequence>
<accession>A0A813LSM0</accession>
<organism evidence="2 3">
    <name type="scientific">Polarella glacialis</name>
    <name type="common">Dinoflagellate</name>
    <dbReference type="NCBI Taxonomy" id="89957"/>
    <lineage>
        <taxon>Eukaryota</taxon>
        <taxon>Sar</taxon>
        <taxon>Alveolata</taxon>
        <taxon>Dinophyceae</taxon>
        <taxon>Suessiales</taxon>
        <taxon>Suessiaceae</taxon>
        <taxon>Polarella</taxon>
    </lineage>
</organism>